<dbReference type="GO" id="GO:0015920">
    <property type="term" value="P:lipopolysaccharide transport"/>
    <property type="evidence" value="ECO:0007669"/>
    <property type="project" value="TreeGrafter"/>
</dbReference>
<keyword evidence="1 3" id="KW-0732">Signal</keyword>
<evidence type="ECO:0000256" key="1">
    <source>
        <dbReference type="ARBA" id="ARBA00022729"/>
    </source>
</evidence>
<dbReference type="OrthoDB" id="9811926at2"/>
<evidence type="ECO:0000313" key="6">
    <source>
        <dbReference type="Proteomes" id="UP000190044"/>
    </source>
</evidence>
<organism evidence="5 6">
    <name type="scientific">Sphingopyxis flava</name>
    <dbReference type="NCBI Taxonomy" id="1507287"/>
    <lineage>
        <taxon>Bacteria</taxon>
        <taxon>Pseudomonadati</taxon>
        <taxon>Pseudomonadota</taxon>
        <taxon>Alphaproteobacteria</taxon>
        <taxon>Sphingomonadales</taxon>
        <taxon>Sphingomonadaceae</taxon>
        <taxon>Sphingopyxis</taxon>
    </lineage>
</organism>
<feature type="region of interest" description="Disordered" evidence="2">
    <location>
        <begin position="165"/>
        <end position="197"/>
    </location>
</feature>
<dbReference type="Proteomes" id="UP000190044">
    <property type="component" value="Unassembled WGS sequence"/>
</dbReference>
<sequence length="197" mass="20226">MNRPPAPRAFGWKSLALAGASFAATSLAILATGGGAPAHAQALANHNSNAPVDFAANVIEVQDRSDRVVISGNVRVTQAGMTLTAQRMTVAYTRAGGTDVNRLDASGGVTVTKGDETAKGNVAIYDLERRLITMVGNVELRQGANRLSGGRMVIDLNSGRATVDGRGAARGPDGNPVQGGTGGRVTGTFTVPQRTSQ</sequence>
<feature type="signal peptide" evidence="3">
    <location>
        <begin position="1"/>
        <end position="23"/>
    </location>
</feature>
<feature type="domain" description="Organic solvent tolerance-like N-terminal" evidence="4">
    <location>
        <begin position="56"/>
        <end position="159"/>
    </location>
</feature>
<dbReference type="InterPro" id="IPR005653">
    <property type="entry name" value="OstA-like_N"/>
</dbReference>
<evidence type="ECO:0000313" key="5">
    <source>
        <dbReference type="EMBL" id="SKB53075.1"/>
    </source>
</evidence>
<accession>A0A1T5C120</accession>
<evidence type="ECO:0000256" key="2">
    <source>
        <dbReference type="SAM" id="MobiDB-lite"/>
    </source>
</evidence>
<feature type="chain" id="PRO_5012482160" evidence="3">
    <location>
        <begin position="24"/>
        <end position="197"/>
    </location>
</feature>
<protein>
    <submittedName>
        <fullName evidence="5">Lipopolysaccharide export system protein LptA</fullName>
    </submittedName>
</protein>
<dbReference type="Pfam" id="PF03968">
    <property type="entry name" value="LptD_N"/>
    <property type="match status" value="1"/>
</dbReference>
<evidence type="ECO:0000259" key="4">
    <source>
        <dbReference type="Pfam" id="PF03968"/>
    </source>
</evidence>
<reference evidence="6" key="1">
    <citation type="submission" date="2017-02" db="EMBL/GenBank/DDBJ databases">
        <authorList>
            <person name="Varghese N."/>
            <person name="Submissions S."/>
        </authorList>
    </citation>
    <scope>NUCLEOTIDE SEQUENCE [LARGE SCALE GENOMIC DNA]</scope>
    <source>
        <strain evidence="6">R11H</strain>
    </source>
</reference>
<dbReference type="Gene3D" id="2.60.450.10">
    <property type="entry name" value="Lipopolysaccharide (LPS) transport protein A like domain"/>
    <property type="match status" value="1"/>
</dbReference>
<dbReference type="RefSeq" id="WP_079638253.1">
    <property type="nucleotide sequence ID" value="NZ_FUYP01000008.1"/>
</dbReference>
<gene>
    <name evidence="5" type="ORF">SAMN06295937_100884</name>
</gene>
<evidence type="ECO:0000256" key="3">
    <source>
        <dbReference type="SAM" id="SignalP"/>
    </source>
</evidence>
<dbReference type="GO" id="GO:0030288">
    <property type="term" value="C:outer membrane-bounded periplasmic space"/>
    <property type="evidence" value="ECO:0007669"/>
    <property type="project" value="TreeGrafter"/>
</dbReference>
<dbReference type="GO" id="GO:0017089">
    <property type="term" value="F:glycolipid transfer activity"/>
    <property type="evidence" value="ECO:0007669"/>
    <property type="project" value="TreeGrafter"/>
</dbReference>
<proteinExistence type="predicted"/>
<dbReference type="GO" id="GO:0009279">
    <property type="term" value="C:cell outer membrane"/>
    <property type="evidence" value="ECO:0007669"/>
    <property type="project" value="TreeGrafter"/>
</dbReference>
<dbReference type="AlphaFoldDB" id="A0A1T5C120"/>
<dbReference type="PANTHER" id="PTHR36504:SF1">
    <property type="entry name" value="LIPOPOLYSACCHARIDE EXPORT SYSTEM PROTEIN LPTA"/>
    <property type="match status" value="1"/>
</dbReference>
<dbReference type="PANTHER" id="PTHR36504">
    <property type="entry name" value="LIPOPOLYSACCHARIDE EXPORT SYSTEM PROTEIN LPTA"/>
    <property type="match status" value="1"/>
</dbReference>
<keyword evidence="6" id="KW-1185">Reference proteome</keyword>
<name>A0A1T5C120_9SPHN</name>
<dbReference type="InterPro" id="IPR052037">
    <property type="entry name" value="LPS_export_LptA"/>
</dbReference>
<dbReference type="EMBL" id="FUYP01000008">
    <property type="protein sequence ID" value="SKB53075.1"/>
    <property type="molecule type" value="Genomic_DNA"/>
</dbReference>